<accession>A0ABW7MS73</accession>
<sequence>MKNSVLLVFIYLLSLPLMAQEDKGTKQQKNQVSLEVIDLPTAFFSVNYERVIGKHISVGLGLGLKSDDGLIKFSGIDSDRIKTNDITYSGYKLIPEFRYYLHE</sequence>
<organism evidence="2 3">
    <name type="scientific">Gaetbulibacter aquiaggeris</name>
    <dbReference type="NCBI Taxonomy" id="1735373"/>
    <lineage>
        <taxon>Bacteria</taxon>
        <taxon>Pseudomonadati</taxon>
        <taxon>Bacteroidota</taxon>
        <taxon>Flavobacteriia</taxon>
        <taxon>Flavobacteriales</taxon>
        <taxon>Flavobacteriaceae</taxon>
        <taxon>Gaetbulibacter</taxon>
    </lineage>
</organism>
<gene>
    <name evidence="2" type="ORF">V8G56_13215</name>
</gene>
<proteinExistence type="predicted"/>
<reference evidence="2 3" key="1">
    <citation type="submission" date="2024-02" db="EMBL/GenBank/DDBJ databases">
        <title>A Gaetbulibacter species isolated from tidal flats and genomic insights of their niches.</title>
        <authorList>
            <person name="Ye Y."/>
        </authorList>
    </citation>
    <scope>NUCLEOTIDE SEQUENCE [LARGE SCALE GENOMIC DNA]</scope>
    <source>
        <strain evidence="2 3">KEM-8</strain>
    </source>
</reference>
<dbReference type="EMBL" id="JBAWKC010000004">
    <property type="protein sequence ID" value="MFH6769706.1"/>
    <property type="molecule type" value="Genomic_DNA"/>
</dbReference>
<name>A0ABW7MS73_9FLAO</name>
<feature type="chain" id="PRO_5045616709" description="Outer membrane protein with beta-barrel domain" evidence="1">
    <location>
        <begin position="20"/>
        <end position="103"/>
    </location>
</feature>
<evidence type="ECO:0008006" key="4">
    <source>
        <dbReference type="Google" id="ProtNLM"/>
    </source>
</evidence>
<comment type="caution">
    <text evidence="2">The sequence shown here is derived from an EMBL/GenBank/DDBJ whole genome shotgun (WGS) entry which is preliminary data.</text>
</comment>
<dbReference type="Proteomes" id="UP001610104">
    <property type="component" value="Unassembled WGS sequence"/>
</dbReference>
<protein>
    <recommendedName>
        <fullName evidence="4">Outer membrane protein with beta-barrel domain</fullName>
    </recommendedName>
</protein>
<evidence type="ECO:0000256" key="1">
    <source>
        <dbReference type="SAM" id="SignalP"/>
    </source>
</evidence>
<dbReference type="RefSeq" id="WP_395438927.1">
    <property type="nucleotide sequence ID" value="NZ_JBAWKC010000004.1"/>
</dbReference>
<evidence type="ECO:0000313" key="2">
    <source>
        <dbReference type="EMBL" id="MFH6769706.1"/>
    </source>
</evidence>
<keyword evidence="1" id="KW-0732">Signal</keyword>
<feature type="signal peptide" evidence="1">
    <location>
        <begin position="1"/>
        <end position="19"/>
    </location>
</feature>
<keyword evidence="3" id="KW-1185">Reference proteome</keyword>
<evidence type="ECO:0000313" key="3">
    <source>
        <dbReference type="Proteomes" id="UP001610104"/>
    </source>
</evidence>